<accession>A0A0H2S5D4</accession>
<dbReference type="GO" id="GO:0006817">
    <property type="term" value="P:phosphate ion transport"/>
    <property type="evidence" value="ECO:0007669"/>
    <property type="project" value="TreeGrafter"/>
</dbReference>
<evidence type="ECO:0000313" key="9">
    <source>
        <dbReference type="Proteomes" id="UP000053477"/>
    </source>
</evidence>
<dbReference type="EMBL" id="KQ085887">
    <property type="protein sequence ID" value="KLO19397.1"/>
    <property type="molecule type" value="Genomic_DNA"/>
</dbReference>
<feature type="transmembrane region" description="Helical" evidence="6">
    <location>
        <begin position="176"/>
        <end position="195"/>
    </location>
</feature>
<evidence type="ECO:0000313" key="8">
    <source>
        <dbReference type="EMBL" id="KLO19397.1"/>
    </source>
</evidence>
<protein>
    <submittedName>
        <fullName evidence="8">EXS-domain-containing protein</fullName>
    </submittedName>
</protein>
<keyword evidence="4 6" id="KW-0472">Membrane</keyword>
<evidence type="ECO:0000256" key="2">
    <source>
        <dbReference type="ARBA" id="ARBA00022692"/>
    </source>
</evidence>
<keyword evidence="2 6" id="KW-0812">Transmembrane</keyword>
<keyword evidence="9" id="KW-1185">Reference proteome</keyword>
<evidence type="ECO:0000256" key="4">
    <source>
        <dbReference type="ARBA" id="ARBA00023136"/>
    </source>
</evidence>
<proteinExistence type="predicted"/>
<organism evidence="8 9">
    <name type="scientific">Schizopora paradoxa</name>
    <dbReference type="NCBI Taxonomy" id="27342"/>
    <lineage>
        <taxon>Eukaryota</taxon>
        <taxon>Fungi</taxon>
        <taxon>Dikarya</taxon>
        <taxon>Basidiomycota</taxon>
        <taxon>Agaricomycotina</taxon>
        <taxon>Agaricomycetes</taxon>
        <taxon>Hymenochaetales</taxon>
        <taxon>Schizoporaceae</taxon>
        <taxon>Schizopora</taxon>
    </lineage>
</organism>
<dbReference type="PANTHER" id="PTHR10783:SF103">
    <property type="entry name" value="SOLUTE CARRIER FAMILY 53 MEMBER 1"/>
    <property type="match status" value="1"/>
</dbReference>
<dbReference type="STRING" id="27342.A0A0H2S5D4"/>
<dbReference type="GO" id="GO:0000822">
    <property type="term" value="F:inositol hexakisphosphate binding"/>
    <property type="evidence" value="ECO:0007669"/>
    <property type="project" value="TreeGrafter"/>
</dbReference>
<name>A0A0H2S5D4_9AGAM</name>
<evidence type="ECO:0000256" key="5">
    <source>
        <dbReference type="SAM" id="MobiDB-lite"/>
    </source>
</evidence>
<dbReference type="GO" id="GO:0005886">
    <property type="term" value="C:plasma membrane"/>
    <property type="evidence" value="ECO:0007669"/>
    <property type="project" value="TreeGrafter"/>
</dbReference>
<dbReference type="Proteomes" id="UP000053477">
    <property type="component" value="Unassembled WGS sequence"/>
</dbReference>
<reference evidence="8 9" key="1">
    <citation type="submission" date="2015-04" db="EMBL/GenBank/DDBJ databases">
        <title>Complete genome sequence of Schizopora paradoxa KUC8140, a cosmopolitan wood degrader in East Asia.</title>
        <authorList>
            <consortium name="DOE Joint Genome Institute"/>
            <person name="Min B."/>
            <person name="Park H."/>
            <person name="Jang Y."/>
            <person name="Kim J.-J."/>
            <person name="Kim K.H."/>
            <person name="Pangilinan J."/>
            <person name="Lipzen A."/>
            <person name="Riley R."/>
            <person name="Grigoriev I.V."/>
            <person name="Spatafora J.W."/>
            <person name="Choi I.-G."/>
        </authorList>
    </citation>
    <scope>NUCLEOTIDE SEQUENCE [LARGE SCALE GENOMIC DNA]</scope>
    <source>
        <strain evidence="8 9">KUC8140</strain>
    </source>
</reference>
<evidence type="ECO:0000256" key="3">
    <source>
        <dbReference type="ARBA" id="ARBA00022989"/>
    </source>
</evidence>
<evidence type="ECO:0000256" key="1">
    <source>
        <dbReference type="ARBA" id="ARBA00004141"/>
    </source>
</evidence>
<comment type="subcellular location">
    <subcellularLocation>
        <location evidence="1">Membrane</location>
        <topology evidence="1">Multi-pass membrane protein</topology>
    </subcellularLocation>
</comment>
<evidence type="ECO:0000256" key="6">
    <source>
        <dbReference type="SAM" id="Phobius"/>
    </source>
</evidence>
<dbReference type="PROSITE" id="PS51380">
    <property type="entry name" value="EXS"/>
    <property type="match status" value="1"/>
</dbReference>
<gene>
    <name evidence="8" type="ORF">SCHPADRAFT_818382</name>
</gene>
<dbReference type="InterPro" id="IPR004342">
    <property type="entry name" value="EXS_C"/>
</dbReference>
<dbReference type="Pfam" id="PF03124">
    <property type="entry name" value="EXS"/>
    <property type="match status" value="1"/>
</dbReference>
<sequence>FASSRWWVLKKIGNLLVSGTKPVEFTDFWLGDQFCSLIYTFSNLYFVGCAYQQKWNNAMVNCSTSKHWGLPFVLASLPLAVRAVQCVKRYSDVARTNGDQHSAGKYTTSIVYYAFYYNWRHHNLAHDYSFATFIMFATCYSIYTCSWDIFIDWSLLKHDRQHIFLRDNLLYSQKSVYYFAIISNIILRFSWVIYIPGGNFNFNLRSFVAGFLEMFRRWQWNFYRLEAEQLGNIDMYAAVRDVRLPYDAAVADDDDDDDYELHSRDSWGSKSRRAQMLRPSQIKLDDHP</sequence>
<dbReference type="InParanoid" id="A0A0H2S5D4"/>
<feature type="domain" description="EXS" evidence="7">
    <location>
        <begin position="62"/>
        <end position="256"/>
    </location>
</feature>
<feature type="transmembrane region" description="Helical" evidence="6">
    <location>
        <begin position="130"/>
        <end position="156"/>
    </location>
</feature>
<dbReference type="AlphaFoldDB" id="A0A0H2S5D4"/>
<evidence type="ECO:0000259" key="7">
    <source>
        <dbReference type="PROSITE" id="PS51380"/>
    </source>
</evidence>
<dbReference type="OrthoDB" id="9970435at2759"/>
<dbReference type="GO" id="GO:0016036">
    <property type="term" value="P:cellular response to phosphate starvation"/>
    <property type="evidence" value="ECO:0007669"/>
    <property type="project" value="TreeGrafter"/>
</dbReference>
<feature type="non-terminal residue" evidence="8">
    <location>
        <position position="1"/>
    </location>
</feature>
<keyword evidence="3 6" id="KW-1133">Transmembrane helix</keyword>
<dbReference type="PANTHER" id="PTHR10783">
    <property type="entry name" value="XENOTROPIC AND POLYTROPIC RETROVIRUS RECEPTOR 1-RELATED"/>
    <property type="match status" value="1"/>
</dbReference>
<dbReference type="GO" id="GO:0005794">
    <property type="term" value="C:Golgi apparatus"/>
    <property type="evidence" value="ECO:0007669"/>
    <property type="project" value="TreeGrafter"/>
</dbReference>
<feature type="region of interest" description="Disordered" evidence="5">
    <location>
        <begin position="253"/>
        <end position="288"/>
    </location>
</feature>